<keyword evidence="6 8" id="KW-0472">Membrane</keyword>
<dbReference type="Pfam" id="PF13715">
    <property type="entry name" value="CarbopepD_reg_2"/>
    <property type="match status" value="1"/>
</dbReference>
<dbReference type="Gene3D" id="2.170.130.10">
    <property type="entry name" value="TonB-dependent receptor, plug domain"/>
    <property type="match status" value="1"/>
</dbReference>
<dbReference type="InterPro" id="IPR023996">
    <property type="entry name" value="TonB-dep_OMP_SusC/RagA"/>
</dbReference>
<dbReference type="InterPro" id="IPR037066">
    <property type="entry name" value="Plug_dom_sf"/>
</dbReference>
<evidence type="ECO:0000256" key="1">
    <source>
        <dbReference type="ARBA" id="ARBA00004571"/>
    </source>
</evidence>
<keyword evidence="5 9" id="KW-0798">TonB box</keyword>
<evidence type="ECO:0000259" key="12">
    <source>
        <dbReference type="Pfam" id="PF07715"/>
    </source>
</evidence>
<evidence type="ECO:0000256" key="3">
    <source>
        <dbReference type="ARBA" id="ARBA00022452"/>
    </source>
</evidence>
<dbReference type="SUPFAM" id="SSF56935">
    <property type="entry name" value="Porins"/>
    <property type="match status" value="1"/>
</dbReference>
<evidence type="ECO:0000256" key="4">
    <source>
        <dbReference type="ARBA" id="ARBA00022692"/>
    </source>
</evidence>
<comment type="caution">
    <text evidence="13">The sequence shown here is derived from an EMBL/GenBank/DDBJ whole genome shotgun (WGS) entry which is preliminary data.</text>
</comment>
<dbReference type="NCBIfam" id="TIGR04056">
    <property type="entry name" value="OMP_RagA_SusC"/>
    <property type="match status" value="1"/>
</dbReference>
<dbReference type="EMBL" id="BAABCW010000033">
    <property type="protein sequence ID" value="GAA3523060.1"/>
    <property type="molecule type" value="Genomic_DNA"/>
</dbReference>
<dbReference type="InterPro" id="IPR023997">
    <property type="entry name" value="TonB-dep_OMP_SusC/RagA_CS"/>
</dbReference>
<dbReference type="InterPro" id="IPR008969">
    <property type="entry name" value="CarboxyPept-like_regulatory"/>
</dbReference>
<dbReference type="Proteomes" id="UP001500459">
    <property type="component" value="Unassembled WGS sequence"/>
</dbReference>
<name>A0ABP6UUX4_9FLAO</name>
<evidence type="ECO:0000256" key="2">
    <source>
        <dbReference type="ARBA" id="ARBA00022448"/>
    </source>
</evidence>
<dbReference type="InterPro" id="IPR036942">
    <property type="entry name" value="Beta-barrel_TonB_sf"/>
</dbReference>
<feature type="domain" description="TonB-dependent receptor plug" evidence="12">
    <location>
        <begin position="118"/>
        <end position="223"/>
    </location>
</feature>
<keyword evidence="7 8" id="KW-0998">Cell outer membrane</keyword>
<dbReference type="Pfam" id="PF00593">
    <property type="entry name" value="TonB_dep_Rec_b-barrel"/>
    <property type="match status" value="1"/>
</dbReference>
<keyword evidence="2 8" id="KW-0813">Transport</keyword>
<proteinExistence type="inferred from homology"/>
<dbReference type="Gene3D" id="2.60.40.1120">
    <property type="entry name" value="Carboxypeptidase-like, regulatory domain"/>
    <property type="match status" value="1"/>
</dbReference>
<feature type="signal peptide" evidence="10">
    <location>
        <begin position="1"/>
        <end position="24"/>
    </location>
</feature>
<reference evidence="14" key="1">
    <citation type="journal article" date="2019" name="Int. J. Syst. Evol. Microbiol.">
        <title>The Global Catalogue of Microorganisms (GCM) 10K type strain sequencing project: providing services to taxonomists for standard genome sequencing and annotation.</title>
        <authorList>
            <consortium name="The Broad Institute Genomics Platform"/>
            <consortium name="The Broad Institute Genome Sequencing Center for Infectious Disease"/>
            <person name="Wu L."/>
            <person name="Ma J."/>
        </authorList>
    </citation>
    <scope>NUCLEOTIDE SEQUENCE [LARGE SCALE GENOMIC DNA]</scope>
    <source>
        <strain evidence="14">JCM 17106</strain>
    </source>
</reference>
<evidence type="ECO:0000256" key="5">
    <source>
        <dbReference type="ARBA" id="ARBA00023077"/>
    </source>
</evidence>
<evidence type="ECO:0000256" key="10">
    <source>
        <dbReference type="SAM" id="SignalP"/>
    </source>
</evidence>
<evidence type="ECO:0000256" key="7">
    <source>
        <dbReference type="ARBA" id="ARBA00023237"/>
    </source>
</evidence>
<keyword evidence="4 8" id="KW-0812">Transmembrane</keyword>
<evidence type="ECO:0000256" key="6">
    <source>
        <dbReference type="ARBA" id="ARBA00023136"/>
    </source>
</evidence>
<dbReference type="Pfam" id="PF07715">
    <property type="entry name" value="Plug"/>
    <property type="match status" value="1"/>
</dbReference>
<dbReference type="NCBIfam" id="TIGR04057">
    <property type="entry name" value="SusC_RagA_signa"/>
    <property type="match status" value="1"/>
</dbReference>
<dbReference type="InterPro" id="IPR000531">
    <property type="entry name" value="Beta-barrel_TonB"/>
</dbReference>
<protein>
    <submittedName>
        <fullName evidence="13">TonB-dependent receptor</fullName>
    </submittedName>
</protein>
<organism evidence="13 14">
    <name type="scientific">Aquimarina addita</name>
    <dbReference type="NCBI Taxonomy" id="870485"/>
    <lineage>
        <taxon>Bacteria</taxon>
        <taxon>Pseudomonadati</taxon>
        <taxon>Bacteroidota</taxon>
        <taxon>Flavobacteriia</taxon>
        <taxon>Flavobacteriales</taxon>
        <taxon>Flavobacteriaceae</taxon>
        <taxon>Aquimarina</taxon>
    </lineage>
</organism>
<feature type="domain" description="TonB-dependent receptor-like beta-barrel" evidence="11">
    <location>
        <begin position="382"/>
        <end position="973"/>
    </location>
</feature>
<keyword evidence="3 8" id="KW-1134">Transmembrane beta strand</keyword>
<evidence type="ECO:0000256" key="9">
    <source>
        <dbReference type="RuleBase" id="RU003357"/>
    </source>
</evidence>
<keyword evidence="13" id="KW-0675">Receptor</keyword>
<dbReference type="InterPro" id="IPR039426">
    <property type="entry name" value="TonB-dep_rcpt-like"/>
</dbReference>
<feature type="chain" id="PRO_5047363697" evidence="10">
    <location>
        <begin position="25"/>
        <end position="1024"/>
    </location>
</feature>
<dbReference type="Gene3D" id="2.40.170.20">
    <property type="entry name" value="TonB-dependent receptor, beta-barrel domain"/>
    <property type="match status" value="1"/>
</dbReference>
<sequence length="1024" mass="111423">MKQLHMKKLLIIAVALLCQFTMHAQDSYAVSGTVVSADNSQPIPGVSVLVVGTSTGAATDFDGKYTINVSSGDVLQFSYIGFATQTVNITNQTTIDISLALDNALEEIVVVGYGSRRKSDITGSVSSVKSEELNAFPVLDAAQALQGRAAGVVVQSNNGGEPGAPINIKIRGNTSINASSSPLIVVDGFVGASFPQANDIESMEILKDASATAIYGSRGSNGVVLVTTKKGKSGKLSVEFNTTYAVQNTSNRIDLLNADEFAAYQNDVRTNVAITNNEVAIPYSQGPANTDWQDLIYKSGSTVNHQLSFSGGSDKINFYASANYFKQNGIIINSDFERLTFLSNVDAQVSDKLKLGLNLFGSRGTKNGATTQSDGSVSGGADDVITLAMRYAPDQPIFENDLSYNFGNTVGDPVDNPFAVATERIDETKTDNFRANFYANYDIFKNLAFKTTLGFSTENENRGIYLPSVLQQTAGGIAGRAIVEYDKETSVLSENYLTYKNKIGKGDLTLLAGISYQNTVSENFYSEATGFLSDAFSFYALGSATTILQPDSSIQEVVIKSQFGRVNYDYDDRYLLTATVRRDGASNFAENEKYAIFPSAALGWRISNEKFLIDSETLSNLKLRASYGLTGNPSIGAYESLARFEPLYASNNGETVSAITPEQPQNPNLKWETSYQTNIGLDLGFLSNKISLSVDYYNIDTKDLILTDNSITEYLGYTGDDILANVGEINNEGLEISINTRNITTDNFSWTTDFNLAFNKNKVVSLVNDADLFFDATPSYFSHDRSYVLREGEEVGLFWGYEYVGVYQGGDLPQGTATLAGAVAGDPLFKDIADEDGNFDSTVTEADRTTIGNPNPDYTFGFSNNFSYKNWDLSIFFQGSQGGEIFNLTNVQLFNGDANTTSDYYNSAWTPTNTNTDTPRVGNNSNREISSRFVEDGSYIRLKNVAIGYNLPSQLTERIGIENIRFSLSAQNLLTFTDYSGLDPEVNYFGSGGDNNTSQNTAQGFDFGNYPTVRSVNFSVNCKF</sequence>
<accession>A0ABP6UUX4</accession>
<keyword evidence="14" id="KW-1185">Reference proteome</keyword>
<keyword evidence="10" id="KW-0732">Signal</keyword>
<comment type="subcellular location">
    <subcellularLocation>
        <location evidence="1 8">Cell outer membrane</location>
        <topology evidence="1 8">Multi-pass membrane protein</topology>
    </subcellularLocation>
</comment>
<comment type="similarity">
    <text evidence="8 9">Belongs to the TonB-dependent receptor family.</text>
</comment>
<evidence type="ECO:0000259" key="11">
    <source>
        <dbReference type="Pfam" id="PF00593"/>
    </source>
</evidence>
<dbReference type="PROSITE" id="PS52016">
    <property type="entry name" value="TONB_DEPENDENT_REC_3"/>
    <property type="match status" value="1"/>
</dbReference>
<dbReference type="InterPro" id="IPR012910">
    <property type="entry name" value="Plug_dom"/>
</dbReference>
<gene>
    <name evidence="13" type="ORF">GCM10022393_42240</name>
</gene>
<evidence type="ECO:0000256" key="8">
    <source>
        <dbReference type="PROSITE-ProRule" id="PRU01360"/>
    </source>
</evidence>
<dbReference type="SUPFAM" id="SSF49464">
    <property type="entry name" value="Carboxypeptidase regulatory domain-like"/>
    <property type="match status" value="1"/>
</dbReference>
<evidence type="ECO:0000313" key="14">
    <source>
        <dbReference type="Proteomes" id="UP001500459"/>
    </source>
</evidence>
<evidence type="ECO:0000313" key="13">
    <source>
        <dbReference type="EMBL" id="GAA3523060.1"/>
    </source>
</evidence>